<evidence type="ECO:0000313" key="3">
    <source>
        <dbReference type="Proteomes" id="UP000031561"/>
    </source>
</evidence>
<proteinExistence type="predicted"/>
<dbReference type="RefSeq" id="WP_166274832.1">
    <property type="nucleotide sequence ID" value="NZ_JTHE03000044.1"/>
</dbReference>
<comment type="caution">
    <text evidence="2">The sequence shown here is derived from an EMBL/GenBank/DDBJ whole genome shotgun (WGS) entry which is preliminary data.</text>
</comment>
<dbReference type="PANTHER" id="PTHR35458">
    <property type="entry name" value="SLR0755 PROTEIN"/>
    <property type="match status" value="1"/>
</dbReference>
<gene>
    <name evidence="2" type="ORF">QQ91_0008285</name>
</gene>
<dbReference type="Proteomes" id="UP000031561">
    <property type="component" value="Unassembled WGS sequence"/>
</dbReference>
<accession>A0ABD4T2Q9</accession>
<dbReference type="EMBL" id="JTHE03000044">
    <property type="protein sequence ID" value="MCM1982819.1"/>
    <property type="molecule type" value="Genomic_DNA"/>
</dbReference>
<dbReference type="AlphaFoldDB" id="A0ABD4T2Q9"/>
<dbReference type="InterPro" id="IPR021139">
    <property type="entry name" value="NYN"/>
</dbReference>
<evidence type="ECO:0000313" key="2">
    <source>
        <dbReference type="EMBL" id="MCM1982819.1"/>
    </source>
</evidence>
<dbReference type="PANTHER" id="PTHR35458:SF8">
    <property type="entry name" value="SLR0650 PROTEIN"/>
    <property type="match status" value="1"/>
</dbReference>
<feature type="domain" description="NYN" evidence="1">
    <location>
        <begin position="44"/>
        <end position="191"/>
    </location>
</feature>
<keyword evidence="3" id="KW-1185">Reference proteome</keyword>
<reference evidence="2 3" key="1">
    <citation type="journal article" date="2015" name="Genome Announc.">
        <title>Draft Genome Sequence of Filamentous Marine Cyanobacterium Lyngbya confervoides Strain BDU141951.</title>
        <authorList>
            <person name="Chandrababunaidu M.M."/>
            <person name="Sen D."/>
            <person name="Tripathy S."/>
        </authorList>
    </citation>
    <scope>NUCLEOTIDE SEQUENCE [LARGE SCALE GENOMIC DNA]</scope>
    <source>
        <strain evidence="2 3">BDU141951</strain>
    </source>
</reference>
<dbReference type="CDD" id="cd10911">
    <property type="entry name" value="PIN_LabA"/>
    <property type="match status" value="1"/>
</dbReference>
<sequence>MTQSRPSPNLIDESPPDASALDSAISGFDENPVFSAHALQEADRVAIFIDGANLFYAAAHLRIEVDYVRLLQSLTNGRRLLRAYYYTGVDPSNEKQQGFLLWMRRHGYRVVAKDLVQFPDGSRKANLLVEMAVDMLRLAEYCDTLILLSGDGELAYALNNLSYRGVQIEVVSLRIMTSERLIDIADRYRDLTHLQPSIQR</sequence>
<dbReference type="Pfam" id="PF01936">
    <property type="entry name" value="NYN"/>
    <property type="match status" value="1"/>
</dbReference>
<dbReference type="Gene3D" id="3.40.50.1010">
    <property type="entry name" value="5'-nuclease"/>
    <property type="match status" value="1"/>
</dbReference>
<organism evidence="2 3">
    <name type="scientific">Lyngbya confervoides BDU141951</name>
    <dbReference type="NCBI Taxonomy" id="1574623"/>
    <lineage>
        <taxon>Bacteria</taxon>
        <taxon>Bacillati</taxon>
        <taxon>Cyanobacteriota</taxon>
        <taxon>Cyanophyceae</taxon>
        <taxon>Oscillatoriophycideae</taxon>
        <taxon>Oscillatoriales</taxon>
        <taxon>Microcoleaceae</taxon>
        <taxon>Lyngbya</taxon>
    </lineage>
</organism>
<evidence type="ECO:0000259" key="1">
    <source>
        <dbReference type="Pfam" id="PF01936"/>
    </source>
</evidence>
<protein>
    <submittedName>
        <fullName evidence="2">NYN domain-containing protein</fullName>
    </submittedName>
</protein>
<name>A0ABD4T2Q9_9CYAN</name>
<dbReference type="InterPro" id="IPR047140">
    <property type="entry name" value="LabA"/>
</dbReference>